<dbReference type="PANTHER" id="PTHR44591">
    <property type="entry name" value="STRESS RESPONSE REGULATOR PROTEIN 1"/>
    <property type="match status" value="1"/>
</dbReference>
<dbReference type="GO" id="GO:0000160">
    <property type="term" value="P:phosphorelay signal transduction system"/>
    <property type="evidence" value="ECO:0007669"/>
    <property type="project" value="InterPro"/>
</dbReference>
<protein>
    <submittedName>
        <fullName evidence="4">Response regulator receiver protein</fullName>
    </submittedName>
</protein>
<evidence type="ECO:0000256" key="1">
    <source>
        <dbReference type="ARBA" id="ARBA00022553"/>
    </source>
</evidence>
<accession>Q0AR18</accession>
<gene>
    <name evidence="4" type="ordered locus">Mmar10_0976</name>
</gene>
<dbReference type="Proteomes" id="UP000001964">
    <property type="component" value="Chromosome"/>
</dbReference>
<evidence type="ECO:0000256" key="2">
    <source>
        <dbReference type="PROSITE-ProRule" id="PRU00169"/>
    </source>
</evidence>
<dbReference type="RefSeq" id="WP_011642916.1">
    <property type="nucleotide sequence ID" value="NC_008347.1"/>
</dbReference>
<name>Q0AR18_MARMM</name>
<feature type="modified residue" description="4-aspartylphosphate" evidence="2">
    <location>
        <position position="52"/>
    </location>
</feature>
<dbReference type="STRING" id="394221.Mmar10_0976"/>
<dbReference type="Pfam" id="PF00072">
    <property type="entry name" value="Response_reg"/>
    <property type="match status" value="1"/>
</dbReference>
<dbReference type="PROSITE" id="PS50110">
    <property type="entry name" value="RESPONSE_REGULATORY"/>
    <property type="match status" value="1"/>
</dbReference>
<dbReference type="Gene3D" id="3.40.50.2300">
    <property type="match status" value="1"/>
</dbReference>
<dbReference type="HOGENOM" id="CLU_000445_69_15_5"/>
<keyword evidence="5" id="KW-1185">Reference proteome</keyword>
<sequence>MRNRILIVDDDAVNREIFRWSLSGQCEIDELTSGVGAATRIVDVDYDLVVLDVMMPIVGGIEVVEDISRTRADLLPRILVVTAAMSQGLLEQLSPFPLAGVIERPYDPEQISKICEPFLNQH</sequence>
<dbReference type="SMART" id="SM00448">
    <property type="entry name" value="REC"/>
    <property type="match status" value="1"/>
</dbReference>
<dbReference type="InterPro" id="IPR001789">
    <property type="entry name" value="Sig_transdc_resp-reg_receiver"/>
</dbReference>
<dbReference type="KEGG" id="mmr:Mmar10_0976"/>
<dbReference type="InterPro" id="IPR011006">
    <property type="entry name" value="CheY-like_superfamily"/>
</dbReference>
<dbReference type="EMBL" id="CP000449">
    <property type="protein sequence ID" value="ABI65269.1"/>
    <property type="molecule type" value="Genomic_DNA"/>
</dbReference>
<evidence type="ECO:0000259" key="3">
    <source>
        <dbReference type="PROSITE" id="PS50110"/>
    </source>
</evidence>
<keyword evidence="1 2" id="KW-0597">Phosphoprotein</keyword>
<evidence type="ECO:0000313" key="4">
    <source>
        <dbReference type="EMBL" id="ABI65269.1"/>
    </source>
</evidence>
<organism evidence="4 5">
    <name type="scientific">Maricaulis maris (strain MCS10)</name>
    <name type="common">Caulobacter maris</name>
    <dbReference type="NCBI Taxonomy" id="394221"/>
    <lineage>
        <taxon>Bacteria</taxon>
        <taxon>Pseudomonadati</taxon>
        <taxon>Pseudomonadota</taxon>
        <taxon>Alphaproteobacteria</taxon>
        <taxon>Maricaulales</taxon>
        <taxon>Maricaulaceae</taxon>
        <taxon>Maricaulis</taxon>
    </lineage>
</organism>
<dbReference type="InterPro" id="IPR050595">
    <property type="entry name" value="Bact_response_regulator"/>
</dbReference>
<evidence type="ECO:0000313" key="5">
    <source>
        <dbReference type="Proteomes" id="UP000001964"/>
    </source>
</evidence>
<proteinExistence type="predicted"/>
<dbReference type="PANTHER" id="PTHR44591:SF3">
    <property type="entry name" value="RESPONSE REGULATORY DOMAIN-CONTAINING PROTEIN"/>
    <property type="match status" value="1"/>
</dbReference>
<dbReference type="AlphaFoldDB" id="Q0AR18"/>
<dbReference type="SUPFAM" id="SSF52172">
    <property type="entry name" value="CheY-like"/>
    <property type="match status" value="1"/>
</dbReference>
<reference evidence="4 5" key="1">
    <citation type="submission" date="2006-08" db="EMBL/GenBank/DDBJ databases">
        <title>Complete sequence of Maricaulis maris MCS10.</title>
        <authorList>
            <consortium name="US DOE Joint Genome Institute"/>
            <person name="Copeland A."/>
            <person name="Lucas S."/>
            <person name="Lapidus A."/>
            <person name="Barry K."/>
            <person name="Detter J.C."/>
            <person name="Glavina del Rio T."/>
            <person name="Hammon N."/>
            <person name="Israni S."/>
            <person name="Dalin E."/>
            <person name="Tice H."/>
            <person name="Pitluck S."/>
            <person name="Saunders E."/>
            <person name="Brettin T."/>
            <person name="Bruce D."/>
            <person name="Han C."/>
            <person name="Tapia R."/>
            <person name="Gilna P."/>
            <person name="Schmutz J."/>
            <person name="Larimer F."/>
            <person name="Land M."/>
            <person name="Hauser L."/>
            <person name="Kyrpides N."/>
            <person name="Mikhailova N."/>
            <person name="Viollier P."/>
            <person name="Stephens C."/>
            <person name="Richardson P."/>
        </authorList>
    </citation>
    <scope>NUCLEOTIDE SEQUENCE [LARGE SCALE GENOMIC DNA]</scope>
    <source>
        <strain evidence="4 5">MCS10</strain>
    </source>
</reference>
<feature type="domain" description="Response regulatory" evidence="3">
    <location>
        <begin position="4"/>
        <end position="119"/>
    </location>
</feature>
<dbReference type="eggNOG" id="COG0784">
    <property type="taxonomic scope" value="Bacteria"/>
</dbReference>